<reference evidence="13 14" key="1">
    <citation type="submission" date="2019-03" db="EMBL/GenBank/DDBJ databases">
        <title>Genomic Encyclopedia of Type Strains, Phase IV (KMG-IV): sequencing the most valuable type-strain genomes for metagenomic binning, comparative biology and taxonomic classification.</title>
        <authorList>
            <person name="Goeker M."/>
        </authorList>
    </citation>
    <scope>NUCLEOTIDE SEQUENCE [LARGE SCALE GENOMIC DNA]</scope>
    <source>
        <strain evidence="13 14">DSM 18577</strain>
    </source>
</reference>
<dbReference type="Proteomes" id="UP000295565">
    <property type="component" value="Unassembled WGS sequence"/>
</dbReference>
<dbReference type="OrthoDB" id="9806299at2"/>
<dbReference type="GO" id="GO:0005886">
    <property type="term" value="C:plasma membrane"/>
    <property type="evidence" value="ECO:0007669"/>
    <property type="project" value="UniProtKB-SubCell"/>
</dbReference>
<evidence type="ECO:0000256" key="11">
    <source>
        <dbReference type="ARBA" id="ARBA00035585"/>
    </source>
</evidence>
<comment type="activity regulation">
    <text evidence="12">Na(+) is not transported, but it plays an essential structural role and its presence is essential for fluoride channel function.</text>
</comment>
<evidence type="ECO:0000256" key="8">
    <source>
        <dbReference type="ARBA" id="ARBA00023136"/>
    </source>
</evidence>
<evidence type="ECO:0000256" key="2">
    <source>
        <dbReference type="ARBA" id="ARBA00022475"/>
    </source>
</evidence>
<comment type="subcellular location">
    <subcellularLocation>
        <location evidence="1 12">Cell membrane</location>
        <topology evidence="1 12">Multi-pass membrane protein</topology>
    </subcellularLocation>
</comment>
<organism evidence="13 14">
    <name type="scientific">Celerinatantimonas diazotrophica</name>
    <dbReference type="NCBI Taxonomy" id="412034"/>
    <lineage>
        <taxon>Bacteria</taxon>
        <taxon>Pseudomonadati</taxon>
        <taxon>Pseudomonadota</taxon>
        <taxon>Gammaproteobacteria</taxon>
        <taxon>Celerinatantimonadaceae</taxon>
        <taxon>Celerinatantimonas</taxon>
    </lineage>
</organism>
<gene>
    <name evidence="12" type="primary">fluC</name>
    <name evidence="12" type="synonym">crcB</name>
    <name evidence="13" type="ORF">EV690_0408</name>
</gene>
<protein>
    <recommendedName>
        <fullName evidence="12">Fluoride-specific ion channel FluC</fullName>
    </recommendedName>
</protein>
<accession>A0A4V2PSI0</accession>
<dbReference type="InterPro" id="IPR003691">
    <property type="entry name" value="FluC"/>
</dbReference>
<comment type="catalytic activity">
    <reaction evidence="11">
        <text>fluoride(in) = fluoride(out)</text>
        <dbReference type="Rhea" id="RHEA:76159"/>
        <dbReference type="ChEBI" id="CHEBI:17051"/>
    </reaction>
    <physiologicalReaction direction="left-to-right" evidence="11">
        <dbReference type="Rhea" id="RHEA:76160"/>
    </physiologicalReaction>
</comment>
<dbReference type="NCBIfam" id="NF010792">
    <property type="entry name" value="PRK14196.1"/>
    <property type="match status" value="1"/>
</dbReference>
<keyword evidence="4 12" id="KW-0812">Transmembrane</keyword>
<evidence type="ECO:0000256" key="9">
    <source>
        <dbReference type="ARBA" id="ARBA00023303"/>
    </source>
</evidence>
<dbReference type="RefSeq" id="WP_131911279.1">
    <property type="nucleotide sequence ID" value="NZ_OU594967.1"/>
</dbReference>
<feature type="transmembrane region" description="Helical" evidence="12">
    <location>
        <begin position="103"/>
        <end position="124"/>
    </location>
</feature>
<evidence type="ECO:0000256" key="6">
    <source>
        <dbReference type="ARBA" id="ARBA00023053"/>
    </source>
</evidence>
<dbReference type="NCBIfam" id="TIGR00494">
    <property type="entry name" value="crcB"/>
    <property type="match status" value="1"/>
</dbReference>
<dbReference type="PANTHER" id="PTHR28259">
    <property type="entry name" value="FLUORIDE EXPORT PROTEIN 1-RELATED"/>
    <property type="match status" value="1"/>
</dbReference>
<dbReference type="GO" id="GO:0046872">
    <property type="term" value="F:metal ion binding"/>
    <property type="evidence" value="ECO:0007669"/>
    <property type="project" value="UniProtKB-KW"/>
</dbReference>
<dbReference type="Pfam" id="PF02537">
    <property type="entry name" value="CRCB"/>
    <property type="match status" value="1"/>
</dbReference>
<dbReference type="AlphaFoldDB" id="A0A4V2PSI0"/>
<evidence type="ECO:0000256" key="7">
    <source>
        <dbReference type="ARBA" id="ARBA00023065"/>
    </source>
</evidence>
<evidence type="ECO:0000256" key="4">
    <source>
        <dbReference type="ARBA" id="ARBA00022692"/>
    </source>
</evidence>
<dbReference type="GO" id="GO:0140114">
    <property type="term" value="P:cellular detoxification of fluoride"/>
    <property type="evidence" value="ECO:0007669"/>
    <property type="project" value="UniProtKB-UniRule"/>
</dbReference>
<evidence type="ECO:0000313" key="13">
    <source>
        <dbReference type="EMBL" id="TCK62741.1"/>
    </source>
</evidence>
<evidence type="ECO:0000256" key="10">
    <source>
        <dbReference type="ARBA" id="ARBA00035120"/>
    </source>
</evidence>
<keyword evidence="7 12" id="KW-0406">Ion transport</keyword>
<proteinExistence type="inferred from homology"/>
<feature type="binding site" evidence="12">
    <location>
        <position position="75"/>
    </location>
    <ligand>
        <name>Na(+)</name>
        <dbReference type="ChEBI" id="CHEBI:29101"/>
        <note>structural</note>
    </ligand>
</feature>
<feature type="binding site" evidence="12">
    <location>
        <position position="78"/>
    </location>
    <ligand>
        <name>Na(+)</name>
        <dbReference type="ChEBI" id="CHEBI:29101"/>
        <note>structural</note>
    </ligand>
</feature>
<feature type="transmembrane region" description="Helical" evidence="12">
    <location>
        <begin position="67"/>
        <end position="91"/>
    </location>
</feature>
<comment type="similarity">
    <text evidence="10 12">Belongs to the fluoride channel Fluc/FEX (TC 1.A.43) family.</text>
</comment>
<name>A0A4V2PSI0_9GAMM</name>
<keyword evidence="12" id="KW-0479">Metal-binding</keyword>
<evidence type="ECO:0000256" key="3">
    <source>
        <dbReference type="ARBA" id="ARBA00022519"/>
    </source>
</evidence>
<dbReference type="GO" id="GO:0062054">
    <property type="term" value="F:fluoride channel activity"/>
    <property type="evidence" value="ECO:0007669"/>
    <property type="project" value="UniProtKB-UniRule"/>
</dbReference>
<dbReference type="EMBL" id="SMGD01000004">
    <property type="protein sequence ID" value="TCK62741.1"/>
    <property type="molecule type" value="Genomic_DNA"/>
</dbReference>
<comment type="function">
    <text evidence="12">Fluoride-specific ion channel. Important for reducing fluoride concentration in the cell, thus reducing its toxicity.</text>
</comment>
<evidence type="ECO:0000256" key="5">
    <source>
        <dbReference type="ARBA" id="ARBA00022989"/>
    </source>
</evidence>
<dbReference type="PANTHER" id="PTHR28259:SF1">
    <property type="entry name" value="FLUORIDE EXPORT PROTEIN 1-RELATED"/>
    <property type="match status" value="1"/>
</dbReference>
<keyword evidence="14" id="KW-1185">Reference proteome</keyword>
<keyword evidence="6 12" id="KW-0915">Sodium</keyword>
<evidence type="ECO:0000256" key="12">
    <source>
        <dbReference type="HAMAP-Rule" id="MF_00454"/>
    </source>
</evidence>
<feature type="transmembrane region" description="Helical" evidence="12">
    <location>
        <begin position="31"/>
        <end position="55"/>
    </location>
</feature>
<keyword evidence="8 12" id="KW-0472">Membrane</keyword>
<keyword evidence="3" id="KW-0997">Cell inner membrane</keyword>
<comment type="caution">
    <text evidence="13">The sequence shown here is derived from an EMBL/GenBank/DDBJ whole genome shotgun (WGS) entry which is preliminary data.</text>
</comment>
<dbReference type="HAMAP" id="MF_00454">
    <property type="entry name" value="FluC"/>
    <property type="match status" value="1"/>
</dbReference>
<sequence length="127" mass="13317">MLATLIAVFIGGGCGSMLRWFISLKLNSTGASLPLGTLAVNMLGAFIIAVGMTIFTKMPSLDPAWKLMLTTGFCGGLTTFSTFTAETLTLFQLGKYTTAISNMALNLAGSMAMAAIAFALMSWLTAK</sequence>
<keyword evidence="5 12" id="KW-1133">Transmembrane helix</keyword>
<evidence type="ECO:0000256" key="1">
    <source>
        <dbReference type="ARBA" id="ARBA00004651"/>
    </source>
</evidence>
<keyword evidence="12" id="KW-0813">Transport</keyword>
<keyword evidence="9 12" id="KW-0407">Ion channel</keyword>
<evidence type="ECO:0000313" key="14">
    <source>
        <dbReference type="Proteomes" id="UP000295565"/>
    </source>
</evidence>
<keyword evidence="2 12" id="KW-1003">Cell membrane</keyword>